<dbReference type="GO" id="GO:0044874">
    <property type="term" value="P:lipoprotein localization to outer membrane"/>
    <property type="evidence" value="ECO:0007669"/>
    <property type="project" value="TreeGrafter"/>
</dbReference>
<keyword evidence="3" id="KW-1003">Cell membrane</keyword>
<keyword evidence="6 7" id="KW-0472">Membrane</keyword>
<dbReference type="AlphaFoldDB" id="A0A5C4S0S0"/>
<feature type="transmembrane region" description="Helical" evidence="7">
    <location>
        <begin position="325"/>
        <end position="351"/>
    </location>
</feature>
<evidence type="ECO:0000256" key="1">
    <source>
        <dbReference type="ARBA" id="ARBA00004651"/>
    </source>
</evidence>
<comment type="subcellular location">
    <subcellularLocation>
        <location evidence="1">Cell membrane</location>
        <topology evidence="1">Multi-pass membrane protein</topology>
    </subcellularLocation>
</comment>
<keyword evidence="4 7" id="KW-0812">Transmembrane</keyword>
<sequence length="416" mass="45755">MKPGLWIARRFSFARKRFRIINIISAVSLAGIFVGVATIIVVLSVLNGFQELARDLFLQVESPLQIVSRDGKTMPLDRELLIEIEALPDVLIADPFMEGEAVLAAPGMPGELVTVKGISARAEESLMRRTGEPYRYFGPTTISVGDMLAYRAGIRVPQEVRLFSPELISLGLSSLSQPWVLPGLSFPVVRVESIFSLQRVFNDHYVLASLPLASEILLMKEGECSGIDIRSDRETRHASRVLKARIEELIMQQGLDKTLTVRLLEDKYTDVFAVMIVEKWVSFSVLMLVVLVASLSLTGSLTMTAIDKKKELFYLRCLGMERPQFLTIFIVQGVMIGVVGSLGGAGVAWALTTLQERFGIVQLPSKTAFIIDTYPVELLWSDVALTCLITIGLSFLVSLSPAFKAAALGKAETTGE</sequence>
<evidence type="ECO:0000313" key="10">
    <source>
        <dbReference type="Proteomes" id="UP000309544"/>
    </source>
</evidence>
<evidence type="ECO:0000256" key="4">
    <source>
        <dbReference type="ARBA" id="ARBA00022692"/>
    </source>
</evidence>
<dbReference type="Proteomes" id="UP000309544">
    <property type="component" value="Unassembled WGS sequence"/>
</dbReference>
<comment type="caution">
    <text evidence="9">The sequence shown here is derived from an EMBL/GenBank/DDBJ whole genome shotgun (WGS) entry which is preliminary data.</text>
</comment>
<dbReference type="InterPro" id="IPR003838">
    <property type="entry name" value="ABC3_permease_C"/>
</dbReference>
<name>A0A5C4S0S0_PROVB</name>
<dbReference type="PANTHER" id="PTHR30489">
    <property type="entry name" value="LIPOPROTEIN-RELEASING SYSTEM TRANSMEMBRANE PROTEIN LOLE"/>
    <property type="match status" value="1"/>
</dbReference>
<keyword evidence="5 7" id="KW-1133">Transmembrane helix</keyword>
<organism evidence="9 10">
    <name type="scientific">Prosthecochloris vibrioformis</name>
    <name type="common">Chlorobium vibrioforme</name>
    <dbReference type="NCBI Taxonomy" id="1098"/>
    <lineage>
        <taxon>Bacteria</taxon>
        <taxon>Pseudomonadati</taxon>
        <taxon>Chlorobiota</taxon>
        <taxon>Chlorobiia</taxon>
        <taxon>Chlorobiales</taxon>
        <taxon>Chlorobiaceae</taxon>
        <taxon>Prosthecochloris</taxon>
    </lineage>
</organism>
<evidence type="ECO:0000256" key="6">
    <source>
        <dbReference type="ARBA" id="ARBA00023136"/>
    </source>
</evidence>
<evidence type="ECO:0000256" key="5">
    <source>
        <dbReference type="ARBA" id="ARBA00022989"/>
    </source>
</evidence>
<evidence type="ECO:0000256" key="3">
    <source>
        <dbReference type="ARBA" id="ARBA00022475"/>
    </source>
</evidence>
<comment type="similarity">
    <text evidence="2">Belongs to the ABC-4 integral membrane protein family. LolC/E subfamily.</text>
</comment>
<dbReference type="EMBL" id="VDCI01000003">
    <property type="protein sequence ID" value="TNJ37106.1"/>
    <property type="molecule type" value="Genomic_DNA"/>
</dbReference>
<dbReference type="Pfam" id="PF02687">
    <property type="entry name" value="FtsX"/>
    <property type="match status" value="1"/>
</dbReference>
<feature type="transmembrane region" description="Helical" evidence="7">
    <location>
        <begin position="383"/>
        <end position="403"/>
    </location>
</feature>
<keyword evidence="10" id="KW-1185">Reference proteome</keyword>
<proteinExistence type="inferred from homology"/>
<evidence type="ECO:0000259" key="8">
    <source>
        <dbReference type="Pfam" id="PF02687"/>
    </source>
</evidence>
<dbReference type="InterPro" id="IPR051447">
    <property type="entry name" value="Lipoprotein-release_system"/>
</dbReference>
<evidence type="ECO:0000313" key="9">
    <source>
        <dbReference type="EMBL" id="TNJ37106.1"/>
    </source>
</evidence>
<gene>
    <name evidence="9" type="ORF">FGF68_05510</name>
</gene>
<evidence type="ECO:0000256" key="2">
    <source>
        <dbReference type="ARBA" id="ARBA00005236"/>
    </source>
</evidence>
<accession>A0A5C4S0S0</accession>
<dbReference type="PANTHER" id="PTHR30489:SF0">
    <property type="entry name" value="LIPOPROTEIN-RELEASING SYSTEM TRANSMEMBRANE PROTEIN LOLE"/>
    <property type="match status" value="1"/>
</dbReference>
<feature type="domain" description="ABC3 transporter permease C-terminal" evidence="8">
    <location>
        <begin position="284"/>
        <end position="406"/>
    </location>
</feature>
<feature type="transmembrane region" description="Helical" evidence="7">
    <location>
        <begin position="20"/>
        <end position="46"/>
    </location>
</feature>
<evidence type="ECO:0000256" key="7">
    <source>
        <dbReference type="SAM" id="Phobius"/>
    </source>
</evidence>
<reference evidence="9 10" key="1">
    <citation type="submission" date="2019-05" db="EMBL/GenBank/DDBJ databases">
        <title>Draft Whole-Genome sequence of the green sulfur bacterium Prosthecochloris vibrioformis DSM 260.</title>
        <authorList>
            <person name="Meyer T.E."/>
            <person name="Kyndt J.A."/>
        </authorList>
    </citation>
    <scope>NUCLEOTIDE SEQUENCE [LARGE SCALE GENOMIC DNA]</scope>
    <source>
        <strain evidence="9 10">DSM 260</strain>
    </source>
</reference>
<feature type="transmembrane region" description="Helical" evidence="7">
    <location>
        <begin position="280"/>
        <end position="304"/>
    </location>
</feature>
<dbReference type="GO" id="GO:0098797">
    <property type="term" value="C:plasma membrane protein complex"/>
    <property type="evidence" value="ECO:0007669"/>
    <property type="project" value="TreeGrafter"/>
</dbReference>
<protein>
    <submittedName>
        <fullName evidence="9">FtsX-like permease family protein</fullName>
    </submittedName>
</protein>